<evidence type="ECO:0000256" key="7">
    <source>
        <dbReference type="ARBA" id="ARBA00047899"/>
    </source>
</evidence>
<dbReference type="Gene3D" id="1.10.510.10">
    <property type="entry name" value="Transferase(Phosphotransferase) domain 1"/>
    <property type="match status" value="2"/>
</dbReference>
<dbReference type="PANTHER" id="PTHR22967">
    <property type="entry name" value="SERINE/THREONINE PROTEIN KINASE"/>
    <property type="match status" value="1"/>
</dbReference>
<feature type="domain" description="Protein kinase" evidence="10">
    <location>
        <begin position="41"/>
        <end position="312"/>
    </location>
</feature>
<keyword evidence="4" id="KW-0547">Nucleotide-binding</keyword>
<keyword evidence="6" id="KW-0067">ATP-binding</keyword>
<evidence type="ECO:0000313" key="12">
    <source>
        <dbReference type="WBParaSite" id="Gr19_v10_g2500.t1"/>
    </source>
</evidence>
<feature type="compositionally biased region" description="Polar residues" evidence="9">
    <location>
        <begin position="847"/>
        <end position="864"/>
    </location>
</feature>
<organism evidence="11 12">
    <name type="scientific">Globodera rostochiensis</name>
    <name type="common">Golden nematode worm</name>
    <name type="synonym">Heterodera rostochiensis</name>
    <dbReference type="NCBI Taxonomy" id="31243"/>
    <lineage>
        <taxon>Eukaryota</taxon>
        <taxon>Metazoa</taxon>
        <taxon>Ecdysozoa</taxon>
        <taxon>Nematoda</taxon>
        <taxon>Chromadorea</taxon>
        <taxon>Rhabditida</taxon>
        <taxon>Tylenchina</taxon>
        <taxon>Tylenchomorpha</taxon>
        <taxon>Tylenchoidea</taxon>
        <taxon>Heteroderidae</taxon>
        <taxon>Heteroderinae</taxon>
        <taxon>Globodera</taxon>
    </lineage>
</organism>
<evidence type="ECO:0000256" key="8">
    <source>
        <dbReference type="ARBA" id="ARBA00048679"/>
    </source>
</evidence>
<dbReference type="GO" id="GO:0005737">
    <property type="term" value="C:cytoplasm"/>
    <property type="evidence" value="ECO:0007669"/>
    <property type="project" value="TreeGrafter"/>
</dbReference>
<name>A0A914HNS1_GLORO</name>
<comment type="catalytic activity">
    <reaction evidence="7">
        <text>L-threonyl-[protein] + ATP = O-phospho-L-threonyl-[protein] + ADP + H(+)</text>
        <dbReference type="Rhea" id="RHEA:46608"/>
        <dbReference type="Rhea" id="RHEA-COMP:11060"/>
        <dbReference type="Rhea" id="RHEA-COMP:11605"/>
        <dbReference type="ChEBI" id="CHEBI:15378"/>
        <dbReference type="ChEBI" id="CHEBI:30013"/>
        <dbReference type="ChEBI" id="CHEBI:30616"/>
        <dbReference type="ChEBI" id="CHEBI:61977"/>
        <dbReference type="ChEBI" id="CHEBI:456216"/>
        <dbReference type="EC" id="2.7.11.1"/>
    </reaction>
</comment>
<evidence type="ECO:0000256" key="2">
    <source>
        <dbReference type="ARBA" id="ARBA00022527"/>
    </source>
</evidence>
<dbReference type="GO" id="GO:0005524">
    <property type="term" value="F:ATP binding"/>
    <property type="evidence" value="ECO:0007669"/>
    <property type="project" value="UniProtKB-KW"/>
</dbReference>
<dbReference type="InterPro" id="IPR036869">
    <property type="entry name" value="J_dom_sf"/>
</dbReference>
<evidence type="ECO:0000259" key="10">
    <source>
        <dbReference type="PROSITE" id="PS50011"/>
    </source>
</evidence>
<dbReference type="SUPFAM" id="SSF46565">
    <property type="entry name" value="Chaperone J-domain"/>
    <property type="match status" value="1"/>
</dbReference>
<evidence type="ECO:0000256" key="3">
    <source>
        <dbReference type="ARBA" id="ARBA00022679"/>
    </source>
</evidence>
<comment type="catalytic activity">
    <reaction evidence="8">
        <text>L-seryl-[protein] + ATP = O-phospho-L-seryl-[protein] + ADP + H(+)</text>
        <dbReference type="Rhea" id="RHEA:17989"/>
        <dbReference type="Rhea" id="RHEA-COMP:9863"/>
        <dbReference type="Rhea" id="RHEA-COMP:11604"/>
        <dbReference type="ChEBI" id="CHEBI:15378"/>
        <dbReference type="ChEBI" id="CHEBI:29999"/>
        <dbReference type="ChEBI" id="CHEBI:30616"/>
        <dbReference type="ChEBI" id="CHEBI:83421"/>
        <dbReference type="ChEBI" id="CHEBI:456216"/>
        <dbReference type="EC" id="2.7.11.1"/>
    </reaction>
</comment>
<reference evidence="12" key="1">
    <citation type="submission" date="2022-11" db="UniProtKB">
        <authorList>
            <consortium name="WormBaseParasite"/>
        </authorList>
    </citation>
    <scope>IDENTIFICATION</scope>
</reference>
<feature type="region of interest" description="Disordered" evidence="9">
    <location>
        <begin position="823"/>
        <end position="870"/>
    </location>
</feature>
<dbReference type="Gene3D" id="1.10.287.110">
    <property type="entry name" value="DnaJ domain"/>
    <property type="match status" value="1"/>
</dbReference>
<evidence type="ECO:0000313" key="11">
    <source>
        <dbReference type="Proteomes" id="UP000887572"/>
    </source>
</evidence>
<dbReference type="GO" id="GO:0004674">
    <property type="term" value="F:protein serine/threonine kinase activity"/>
    <property type="evidence" value="ECO:0007669"/>
    <property type="project" value="UniProtKB-KW"/>
</dbReference>
<feature type="region of interest" description="Disordered" evidence="9">
    <location>
        <begin position="491"/>
        <end position="517"/>
    </location>
</feature>
<dbReference type="InterPro" id="IPR011009">
    <property type="entry name" value="Kinase-like_dom_sf"/>
</dbReference>
<feature type="region of interest" description="Disordered" evidence="9">
    <location>
        <begin position="331"/>
        <end position="364"/>
    </location>
</feature>
<evidence type="ECO:0000256" key="5">
    <source>
        <dbReference type="ARBA" id="ARBA00022777"/>
    </source>
</evidence>
<feature type="region of interest" description="Disordered" evidence="9">
    <location>
        <begin position="777"/>
        <end position="801"/>
    </location>
</feature>
<keyword evidence="2" id="KW-0723">Serine/threonine-protein kinase</keyword>
<feature type="compositionally biased region" description="Low complexity" evidence="9">
    <location>
        <begin position="609"/>
        <end position="627"/>
    </location>
</feature>
<dbReference type="GO" id="GO:2000369">
    <property type="term" value="P:regulation of clathrin-dependent endocytosis"/>
    <property type="evidence" value="ECO:0007669"/>
    <property type="project" value="TreeGrafter"/>
</dbReference>
<dbReference type="PROSITE" id="PS50011">
    <property type="entry name" value="PROTEIN_KINASE_DOM"/>
    <property type="match status" value="1"/>
</dbReference>
<evidence type="ECO:0000256" key="6">
    <source>
        <dbReference type="ARBA" id="ARBA00022840"/>
    </source>
</evidence>
<feature type="compositionally biased region" description="Low complexity" evidence="9">
    <location>
        <begin position="335"/>
        <end position="364"/>
    </location>
</feature>
<feature type="region of interest" description="Disordered" evidence="9">
    <location>
        <begin position="609"/>
        <end position="636"/>
    </location>
</feature>
<dbReference type="AlphaFoldDB" id="A0A914HNS1"/>
<keyword evidence="11" id="KW-1185">Reference proteome</keyword>
<protein>
    <recommendedName>
        <fullName evidence="1">non-specific serine/threonine protein kinase</fullName>
        <ecNumber evidence="1">2.7.11.1</ecNumber>
    </recommendedName>
</protein>
<dbReference type="Pfam" id="PF00069">
    <property type="entry name" value="Pkinase"/>
    <property type="match status" value="2"/>
</dbReference>
<dbReference type="GO" id="GO:0045747">
    <property type="term" value="P:positive regulation of Notch signaling pathway"/>
    <property type="evidence" value="ECO:0007669"/>
    <property type="project" value="TreeGrafter"/>
</dbReference>
<dbReference type="GO" id="GO:0035612">
    <property type="term" value="F:AP-2 adaptor complex binding"/>
    <property type="evidence" value="ECO:0007669"/>
    <property type="project" value="TreeGrafter"/>
</dbReference>
<dbReference type="WBParaSite" id="Gr19_v10_g2500.t1">
    <property type="protein sequence ID" value="Gr19_v10_g2500.t1"/>
    <property type="gene ID" value="Gr19_v10_g2500"/>
</dbReference>
<keyword evidence="3" id="KW-0808">Transferase</keyword>
<feature type="region of interest" description="Disordered" evidence="9">
    <location>
        <begin position="398"/>
        <end position="437"/>
    </location>
</feature>
<dbReference type="InterPro" id="IPR000719">
    <property type="entry name" value="Prot_kinase_dom"/>
</dbReference>
<evidence type="ECO:0000256" key="4">
    <source>
        <dbReference type="ARBA" id="ARBA00022741"/>
    </source>
</evidence>
<sequence length="968" mass="105374">MIRSAFSYLSQASNQLFQAGSTDAKSHPLVGQTLTIGDRLYAVRSLLAEGGYALVFAVEEKNGPGQSNTGGSGGAGHWYALKRQLAADRQAADAIVREIKFLKLLSGHPSIVRFCHAAQLGGGGSAEQKRRPPSPSQHHFAEFLVLTELCAGGPLIDVMRRGPFSVEQVCKIFHSTAQAVLHMHDRNPPITHRDIKLEEEMAKYTTPMYRAPEILDTYQNYPIGPAQDIWALGCVLFYLCYRAHPFEDSAKLRILNAKYTLPLADSVYQVFHDLIRRTLQPDPYSRPSIQDLCEQVEDVAMALNVQLEEPVLSADQMLVLLSEQPSMTIPGQRVAAATHSAPPSGSAAPATAATSTSSTTTGNNNASFLMDQGLSLLKTLKEKSSAATMLSDQFKAQLGLHQSPAQSRAESSRAKNGGGGAAKIAPPRPPAPPLFTTRPVQLTFDEENGAAADNDHRLNLNADTKQYKQQQQQRATQTPVDDFFSSLAWEADSGSRSSKDQSHRLHHQRHEQEQNLLSSEPDICFGPTLLDNACDEQQQRVVVDVPAPSAADQLLLLLHDEQQQLSTTIPAGRQRATASVQLTEILTNPGEPLKAETIGAASSLLSDAATTTSSSSTTTTTAATDNASDPKKSQKAGGNFDDILSSVYGFTSSTKLSTRSLADMSKESDNRDMDPLSIQIRDWTSGKERNIRALLGSLNAVLWPEAAQALKQPTVAELYVAENIRKHYLRACLVVHPDKQHPGNLWPKRIPPRWKCSRHKQKCPRLRRICRHETLAGQADARSAQEEMPPASVETHPDLSPPSVGVPSLLLPFANNAATSSSTTTALSASLPRSMSEVFPRRHRRTASANDGQQPANQSPSEDGTASCLGSPCSSSSLPAHFASPATAILLKSDQISAIARFAFTDLVITVLRLDFYRPSDQEAIRFCKFALDILLKWGELPAKTQQSLRKRIEVPTARNKQHPGSVH</sequence>
<keyword evidence="5" id="KW-0418">Kinase</keyword>
<dbReference type="Proteomes" id="UP000887572">
    <property type="component" value="Unplaced"/>
</dbReference>
<dbReference type="PANTHER" id="PTHR22967:SF57">
    <property type="entry name" value="AUXILIN, ISOFORM A-RELATED"/>
    <property type="match status" value="1"/>
</dbReference>
<dbReference type="EC" id="2.7.11.1" evidence="1"/>
<evidence type="ECO:0000256" key="1">
    <source>
        <dbReference type="ARBA" id="ARBA00012513"/>
    </source>
</evidence>
<proteinExistence type="predicted"/>
<evidence type="ECO:0000256" key="9">
    <source>
        <dbReference type="SAM" id="MobiDB-lite"/>
    </source>
</evidence>
<dbReference type="SUPFAM" id="SSF56112">
    <property type="entry name" value="Protein kinase-like (PK-like)"/>
    <property type="match status" value="1"/>
</dbReference>
<accession>A0A914HNS1</accession>